<comment type="caution">
    <text evidence="3">The sequence shown here is derived from an EMBL/GenBank/DDBJ whole genome shotgun (WGS) entry which is preliminary data.</text>
</comment>
<dbReference type="RefSeq" id="WP_183817883.1">
    <property type="nucleotide sequence ID" value="NZ_JACHOB010000003.1"/>
</dbReference>
<keyword evidence="2" id="KW-1133">Transmembrane helix</keyword>
<reference evidence="3 4" key="1">
    <citation type="submission" date="2020-08" db="EMBL/GenBank/DDBJ databases">
        <title>Genomic Encyclopedia of Type Strains, Phase IV (KMG-IV): sequencing the most valuable type-strain genomes for metagenomic binning, comparative biology and taxonomic classification.</title>
        <authorList>
            <person name="Goeker M."/>
        </authorList>
    </citation>
    <scope>NUCLEOTIDE SEQUENCE [LARGE SCALE GENOMIC DNA]</scope>
    <source>
        <strain evidence="3 4">DSM 102850</strain>
    </source>
</reference>
<organism evidence="3 4">
    <name type="scientific">Parvularcula dongshanensis</name>
    <dbReference type="NCBI Taxonomy" id="1173995"/>
    <lineage>
        <taxon>Bacteria</taxon>
        <taxon>Pseudomonadati</taxon>
        <taxon>Pseudomonadota</taxon>
        <taxon>Alphaproteobacteria</taxon>
        <taxon>Parvularculales</taxon>
        <taxon>Parvularculaceae</taxon>
        <taxon>Parvularcula</taxon>
    </lineage>
</organism>
<keyword evidence="2" id="KW-0812">Transmembrane</keyword>
<evidence type="ECO:0000313" key="3">
    <source>
        <dbReference type="EMBL" id="MBB4659370.1"/>
    </source>
</evidence>
<feature type="compositionally biased region" description="Pro residues" evidence="1">
    <location>
        <begin position="219"/>
        <end position="232"/>
    </location>
</feature>
<evidence type="ECO:0000256" key="2">
    <source>
        <dbReference type="SAM" id="Phobius"/>
    </source>
</evidence>
<protein>
    <submittedName>
        <fullName evidence="3">Uncharacterized protein</fullName>
    </submittedName>
</protein>
<proteinExistence type="predicted"/>
<dbReference type="EMBL" id="JACHOB010000003">
    <property type="protein sequence ID" value="MBB4659370.1"/>
    <property type="molecule type" value="Genomic_DNA"/>
</dbReference>
<keyword evidence="2" id="KW-0472">Membrane</keyword>
<sequence>MQERARRWGRNFNSNTIIALAALVTSVVAVFVAWDESRLLRKSQRAAFMPILEVQTTLSTAADDLRVSIEVRNSGNGVAYVKSADLLIDAEPAEDYQAFASAILPPSLARSADFSWATLRGYYQANESQKAMTFRWPENEENREDFLAFLATGAQAAQEKMALSLCYCSVFGECWTTSMDEEEPPEPIAECPAPHDPIEALWRSYFAARGEVGVAEPTDPLPQTPPPPAAPR</sequence>
<dbReference type="AlphaFoldDB" id="A0A840I5S7"/>
<accession>A0A840I5S7</accession>
<dbReference type="Proteomes" id="UP000563524">
    <property type="component" value="Unassembled WGS sequence"/>
</dbReference>
<evidence type="ECO:0000256" key="1">
    <source>
        <dbReference type="SAM" id="MobiDB-lite"/>
    </source>
</evidence>
<name>A0A840I5S7_9PROT</name>
<feature type="transmembrane region" description="Helical" evidence="2">
    <location>
        <begin position="12"/>
        <end position="34"/>
    </location>
</feature>
<keyword evidence="4" id="KW-1185">Reference proteome</keyword>
<gene>
    <name evidence="3" type="ORF">GGQ59_001895</name>
</gene>
<feature type="region of interest" description="Disordered" evidence="1">
    <location>
        <begin position="213"/>
        <end position="232"/>
    </location>
</feature>
<evidence type="ECO:0000313" key="4">
    <source>
        <dbReference type="Proteomes" id="UP000563524"/>
    </source>
</evidence>